<dbReference type="PATRIC" id="fig|36861.3.peg.1499"/>
<dbReference type="OrthoDB" id="8773450at2"/>
<keyword evidence="2" id="KW-1185">Reference proteome</keyword>
<dbReference type="Proteomes" id="UP000064243">
    <property type="component" value="Unassembled WGS sequence"/>
</dbReference>
<proteinExistence type="predicted"/>
<dbReference type="AlphaFoldDB" id="A0A125BCL5"/>
<dbReference type="Pfam" id="PF18143">
    <property type="entry name" value="HAD_SAK_2"/>
    <property type="match status" value="1"/>
</dbReference>
<organism evidence="1 2">
    <name type="scientific">Thiobacillus denitrificans</name>
    <dbReference type="NCBI Taxonomy" id="36861"/>
    <lineage>
        <taxon>Bacteria</taxon>
        <taxon>Pseudomonadati</taxon>
        <taxon>Pseudomonadota</taxon>
        <taxon>Betaproteobacteria</taxon>
        <taxon>Nitrosomonadales</taxon>
        <taxon>Thiobacillaceae</taxon>
        <taxon>Thiobacillus</taxon>
    </lineage>
</organism>
<comment type="caution">
    <text evidence="1">The sequence shown here is derived from an EMBL/GenBank/DDBJ whole genome shotgun (WGS) entry which is preliminary data.</text>
</comment>
<evidence type="ECO:0000313" key="1">
    <source>
        <dbReference type="EMBL" id="KVW95884.1"/>
    </source>
</evidence>
<reference evidence="1 2" key="1">
    <citation type="journal article" date="2015" name="Appl. Environ. Microbiol.">
        <title>Aerobic and Anaerobic Thiosulfate Oxidation by a Cold-Adapted, Subglacial Chemoautotroph.</title>
        <authorList>
            <person name="Harrold Z.R."/>
            <person name="Skidmore M.L."/>
            <person name="Hamilton T.L."/>
            <person name="Desch L."/>
            <person name="Amada K."/>
            <person name="van Gelder W."/>
            <person name="Glover K."/>
            <person name="Roden E.E."/>
            <person name="Boyd E.S."/>
        </authorList>
    </citation>
    <scope>NUCLEOTIDE SEQUENCE [LARGE SCALE GENOMIC DNA]</scope>
    <source>
        <strain evidence="1 2">RG</strain>
    </source>
</reference>
<protein>
    <submittedName>
        <fullName evidence="1">Uncharacterized protein</fullName>
    </submittedName>
</protein>
<dbReference type="RefSeq" id="WP_059755292.1">
    <property type="nucleotide sequence ID" value="NZ_LDUG01000022.1"/>
</dbReference>
<dbReference type="EMBL" id="LDUG01000022">
    <property type="protein sequence ID" value="KVW95884.1"/>
    <property type="molecule type" value="Genomic_DNA"/>
</dbReference>
<evidence type="ECO:0000313" key="2">
    <source>
        <dbReference type="Proteomes" id="UP000064243"/>
    </source>
</evidence>
<sequence>MHKRIEGPVLYLDFDGVLHPDAAYWINGQIVLRCEGRSLFEWAPVLAECLEPYPEVQIVLSTSWVRVLSYNKARAWLPDSLAECVIGATWHSSMNRYWWDGLSRYQQIRLHCMRHGITRWIAIDDDLTGWPDDSREQLVATDSNLGIAAPDVRSLLLRKLEGLWK</sequence>
<name>A0A125BCL5_THIDE</name>
<accession>A0A125BCL5</accession>
<gene>
    <name evidence="1" type="ORF">ABW22_09215</name>
</gene>